<dbReference type="InterPro" id="IPR001041">
    <property type="entry name" value="2Fe-2S_ferredoxin-type"/>
</dbReference>
<reference evidence="9" key="1">
    <citation type="submission" date="2019-12" db="EMBL/GenBank/DDBJ databases">
        <title>Ruegeria JWLKs population differentiation of coral mucus and skeleton niches.</title>
        <authorList>
            <person name="Luo D."/>
        </authorList>
    </citation>
    <scope>NUCLEOTIDE SEQUENCE</scope>
    <source>
        <strain evidence="9">HKCCD6181</strain>
    </source>
</reference>
<dbReference type="Pfam" id="PF00970">
    <property type="entry name" value="FAD_binding_6"/>
    <property type="match status" value="1"/>
</dbReference>
<feature type="domain" description="FAD-binding FR-type" evidence="8">
    <location>
        <begin position="1"/>
        <end position="101"/>
    </location>
</feature>
<evidence type="ECO:0000256" key="3">
    <source>
        <dbReference type="ARBA" id="ARBA00022723"/>
    </source>
</evidence>
<dbReference type="PROSITE" id="PS00197">
    <property type="entry name" value="2FE2S_FER_1"/>
    <property type="match status" value="1"/>
</dbReference>
<dbReference type="Gene3D" id="3.10.20.30">
    <property type="match status" value="1"/>
</dbReference>
<keyword evidence="6" id="KW-0411">Iron-sulfur</keyword>
<evidence type="ECO:0000256" key="6">
    <source>
        <dbReference type="ARBA" id="ARBA00023014"/>
    </source>
</evidence>
<evidence type="ECO:0000256" key="2">
    <source>
        <dbReference type="ARBA" id="ARBA00022714"/>
    </source>
</evidence>
<dbReference type="InterPro" id="IPR012675">
    <property type="entry name" value="Beta-grasp_dom_sf"/>
</dbReference>
<sequence>MDTQVARLVRKTRLSPDTSDFCFEIENGRFTSLQPGAHVDIHLADDLVRQYSLWSWSQDGRVINVAVKREDEGRGGSVAMHALQEGAMVEIGGPRNHFKLENHDRHVTLIAGGIGATPLVAMARELMNRGQDFRVYYLVRSKEFAAMDAQFRALGLDEWYHLHCDDTDGRFDLASVMQSMPVGADVYTCGPEPMLNTVLEAGASLRGGAIHFERFAPASDIDHDPNAEFRIEIQSTGAVYPVGKEETILEVLQSNGVHVDFGCSEGLCGSCIVDVVSGQVDHRDGILTPQEQESHEFLCTCVSRAKSDKLVLKL</sequence>
<dbReference type="InterPro" id="IPR039261">
    <property type="entry name" value="FNR_nucleotide-bd"/>
</dbReference>
<keyword evidence="4" id="KW-0560">Oxidoreductase</keyword>
<dbReference type="InterPro" id="IPR008333">
    <property type="entry name" value="Cbr1-like_FAD-bd_dom"/>
</dbReference>
<keyword evidence="5" id="KW-0408">Iron</keyword>
<dbReference type="PROSITE" id="PS51384">
    <property type="entry name" value="FAD_FR"/>
    <property type="match status" value="1"/>
</dbReference>
<name>A0AA91BS83_9RHOB</name>
<dbReference type="Pfam" id="PF00111">
    <property type="entry name" value="Fer2"/>
    <property type="match status" value="1"/>
</dbReference>
<evidence type="ECO:0000259" key="8">
    <source>
        <dbReference type="PROSITE" id="PS51384"/>
    </source>
</evidence>
<dbReference type="InterPro" id="IPR017938">
    <property type="entry name" value="Riboflavin_synthase-like_b-brl"/>
</dbReference>
<dbReference type="RefSeq" id="WP_171330860.1">
    <property type="nucleotide sequence ID" value="NZ_WVRA01000005.1"/>
</dbReference>
<feature type="domain" description="2Fe-2S ferredoxin-type" evidence="7">
    <location>
        <begin position="227"/>
        <end position="314"/>
    </location>
</feature>
<evidence type="ECO:0000313" key="10">
    <source>
        <dbReference type="Proteomes" id="UP000597886"/>
    </source>
</evidence>
<dbReference type="InterPro" id="IPR050415">
    <property type="entry name" value="MRET"/>
</dbReference>
<evidence type="ECO:0000256" key="1">
    <source>
        <dbReference type="ARBA" id="ARBA00022630"/>
    </source>
</evidence>
<evidence type="ECO:0000259" key="7">
    <source>
        <dbReference type="PROSITE" id="PS51085"/>
    </source>
</evidence>
<dbReference type="GO" id="GO:0046872">
    <property type="term" value="F:metal ion binding"/>
    <property type="evidence" value="ECO:0007669"/>
    <property type="project" value="UniProtKB-KW"/>
</dbReference>
<accession>A0AA91BS83</accession>
<evidence type="ECO:0000256" key="4">
    <source>
        <dbReference type="ARBA" id="ARBA00023002"/>
    </source>
</evidence>
<dbReference type="PRINTS" id="PR00409">
    <property type="entry name" value="PHDIOXRDTASE"/>
</dbReference>
<dbReference type="SUPFAM" id="SSF54292">
    <property type="entry name" value="2Fe-2S ferredoxin-like"/>
    <property type="match status" value="1"/>
</dbReference>
<evidence type="ECO:0000313" key="9">
    <source>
        <dbReference type="EMBL" id="NOE19362.1"/>
    </source>
</evidence>
<dbReference type="GO" id="GO:0016491">
    <property type="term" value="F:oxidoreductase activity"/>
    <property type="evidence" value="ECO:0007669"/>
    <property type="project" value="UniProtKB-KW"/>
</dbReference>
<dbReference type="PANTHER" id="PTHR47354:SF1">
    <property type="entry name" value="CARNITINE MONOOXYGENASE REDUCTASE SUBUNIT"/>
    <property type="match status" value="1"/>
</dbReference>
<dbReference type="InterPro" id="IPR006058">
    <property type="entry name" value="2Fe2S_fd_BS"/>
</dbReference>
<dbReference type="PANTHER" id="PTHR47354">
    <property type="entry name" value="NADH OXIDOREDUCTASE HCR"/>
    <property type="match status" value="1"/>
</dbReference>
<dbReference type="EMBL" id="WVRA01000005">
    <property type="protein sequence ID" value="NOE19362.1"/>
    <property type="molecule type" value="Genomic_DNA"/>
</dbReference>
<proteinExistence type="predicted"/>
<dbReference type="Gene3D" id="3.40.50.80">
    <property type="entry name" value="Nucleotide-binding domain of ferredoxin-NADP reductase (FNR) module"/>
    <property type="match status" value="1"/>
</dbReference>
<organism evidence="9 10">
    <name type="scientific">Ruegeria atlantica</name>
    <dbReference type="NCBI Taxonomy" id="81569"/>
    <lineage>
        <taxon>Bacteria</taxon>
        <taxon>Pseudomonadati</taxon>
        <taxon>Pseudomonadota</taxon>
        <taxon>Alphaproteobacteria</taxon>
        <taxon>Rhodobacterales</taxon>
        <taxon>Roseobacteraceae</taxon>
        <taxon>Ruegeria</taxon>
    </lineage>
</organism>
<dbReference type="InterPro" id="IPR036010">
    <property type="entry name" value="2Fe-2S_ferredoxin-like_sf"/>
</dbReference>
<keyword evidence="2" id="KW-0001">2Fe-2S</keyword>
<dbReference type="CDD" id="cd00207">
    <property type="entry name" value="fer2"/>
    <property type="match status" value="1"/>
</dbReference>
<gene>
    <name evidence="9" type="ORF">GS634_14630</name>
</gene>
<comment type="caution">
    <text evidence="9">The sequence shown here is derived from an EMBL/GenBank/DDBJ whole genome shotgun (WGS) entry which is preliminary data.</text>
</comment>
<protein>
    <submittedName>
        <fullName evidence="9">2Fe-2S iron-sulfur cluster binding domain-containing protein</fullName>
    </submittedName>
</protein>
<dbReference type="InterPro" id="IPR017927">
    <property type="entry name" value="FAD-bd_FR_type"/>
</dbReference>
<keyword evidence="1" id="KW-0285">Flavoprotein</keyword>
<dbReference type="SUPFAM" id="SSF63380">
    <property type="entry name" value="Riboflavin synthase domain-like"/>
    <property type="match status" value="1"/>
</dbReference>
<dbReference type="AlphaFoldDB" id="A0AA91BS83"/>
<dbReference type="PROSITE" id="PS51085">
    <property type="entry name" value="2FE2S_FER_2"/>
    <property type="match status" value="1"/>
</dbReference>
<evidence type="ECO:0000256" key="5">
    <source>
        <dbReference type="ARBA" id="ARBA00023004"/>
    </source>
</evidence>
<dbReference type="GO" id="GO:0051537">
    <property type="term" value="F:2 iron, 2 sulfur cluster binding"/>
    <property type="evidence" value="ECO:0007669"/>
    <property type="project" value="UniProtKB-KW"/>
</dbReference>
<dbReference type="Proteomes" id="UP000597886">
    <property type="component" value="Unassembled WGS sequence"/>
</dbReference>
<dbReference type="CDD" id="cd06185">
    <property type="entry name" value="PDR_like"/>
    <property type="match status" value="1"/>
</dbReference>
<dbReference type="Gene3D" id="2.40.30.10">
    <property type="entry name" value="Translation factors"/>
    <property type="match status" value="1"/>
</dbReference>
<dbReference type="SUPFAM" id="SSF52343">
    <property type="entry name" value="Ferredoxin reductase-like, C-terminal NADP-linked domain"/>
    <property type="match status" value="1"/>
</dbReference>
<keyword evidence="3" id="KW-0479">Metal-binding</keyword>